<name>A0A9D3WJJ3_9ROSI</name>
<proteinExistence type="predicted"/>
<organism evidence="2 3">
    <name type="scientific">Gossypium stocksii</name>
    <dbReference type="NCBI Taxonomy" id="47602"/>
    <lineage>
        <taxon>Eukaryota</taxon>
        <taxon>Viridiplantae</taxon>
        <taxon>Streptophyta</taxon>
        <taxon>Embryophyta</taxon>
        <taxon>Tracheophyta</taxon>
        <taxon>Spermatophyta</taxon>
        <taxon>Magnoliopsida</taxon>
        <taxon>eudicotyledons</taxon>
        <taxon>Gunneridae</taxon>
        <taxon>Pentapetalae</taxon>
        <taxon>rosids</taxon>
        <taxon>malvids</taxon>
        <taxon>Malvales</taxon>
        <taxon>Malvaceae</taxon>
        <taxon>Malvoideae</taxon>
        <taxon>Gossypium</taxon>
    </lineage>
</organism>
<gene>
    <name evidence="2" type="ORF">J1N35_002415</name>
</gene>
<evidence type="ECO:0000313" key="2">
    <source>
        <dbReference type="EMBL" id="KAH1131037.1"/>
    </source>
</evidence>
<dbReference type="PANTHER" id="PTHR33116">
    <property type="entry name" value="REVERSE TRANSCRIPTASE ZINC-BINDING DOMAIN-CONTAINING PROTEIN-RELATED-RELATED"/>
    <property type="match status" value="1"/>
</dbReference>
<reference evidence="2 3" key="1">
    <citation type="journal article" date="2021" name="Plant Biotechnol. J.">
        <title>Multi-omics assisted identification of the key and species-specific regulatory components of drought-tolerant mechanisms in Gossypium stocksii.</title>
        <authorList>
            <person name="Yu D."/>
            <person name="Ke L."/>
            <person name="Zhang D."/>
            <person name="Wu Y."/>
            <person name="Sun Y."/>
            <person name="Mei J."/>
            <person name="Sun J."/>
            <person name="Sun Y."/>
        </authorList>
    </citation>
    <scope>NUCLEOTIDE SEQUENCE [LARGE SCALE GENOMIC DNA]</scope>
    <source>
        <strain evidence="3">cv. E1</strain>
        <tissue evidence="2">Leaf</tissue>
    </source>
</reference>
<accession>A0A9D3WJJ3</accession>
<dbReference type="Pfam" id="PF00078">
    <property type="entry name" value="RVT_1"/>
    <property type="match status" value="1"/>
</dbReference>
<dbReference type="InterPro" id="IPR000477">
    <property type="entry name" value="RT_dom"/>
</dbReference>
<sequence length="163" mass="18327">MMECVTTARATVLVNGSATNKFGMGMGLPQCDPLSPFLFILVMEVLHLMLDRAKELGLIGGIQEVLSDRSFSRLQFADDTILFLRVEKKFVKNMKYLLRCFEIFSGLSINFKKSCLIGFGMEEELLYRLPALCKCKIGTLPFDYLGIPLGADLKRISTWNSIV</sequence>
<dbReference type="PANTHER" id="PTHR33116:SF75">
    <property type="entry name" value="RIBONUCLEASE H PROTEIN"/>
    <property type="match status" value="1"/>
</dbReference>
<dbReference type="EMBL" id="JAIQCV010000001">
    <property type="protein sequence ID" value="KAH1131037.1"/>
    <property type="molecule type" value="Genomic_DNA"/>
</dbReference>
<dbReference type="PROSITE" id="PS50878">
    <property type="entry name" value="RT_POL"/>
    <property type="match status" value="1"/>
</dbReference>
<dbReference type="OrthoDB" id="994369at2759"/>
<evidence type="ECO:0000259" key="1">
    <source>
        <dbReference type="PROSITE" id="PS50878"/>
    </source>
</evidence>
<dbReference type="AlphaFoldDB" id="A0A9D3WJJ3"/>
<dbReference type="Proteomes" id="UP000828251">
    <property type="component" value="Unassembled WGS sequence"/>
</dbReference>
<keyword evidence="3" id="KW-1185">Reference proteome</keyword>
<protein>
    <recommendedName>
        <fullName evidence="1">Reverse transcriptase domain-containing protein</fullName>
    </recommendedName>
</protein>
<evidence type="ECO:0000313" key="3">
    <source>
        <dbReference type="Proteomes" id="UP000828251"/>
    </source>
</evidence>
<feature type="domain" description="Reverse transcriptase" evidence="1">
    <location>
        <begin position="1"/>
        <end position="149"/>
    </location>
</feature>
<comment type="caution">
    <text evidence="2">The sequence shown here is derived from an EMBL/GenBank/DDBJ whole genome shotgun (WGS) entry which is preliminary data.</text>
</comment>